<dbReference type="Pfam" id="PF13184">
    <property type="entry name" value="KH_NusA_1st"/>
    <property type="match status" value="1"/>
</dbReference>
<comment type="caution">
    <text evidence="9">The sequence shown here is derived from an EMBL/GenBank/DDBJ whole genome shotgun (WGS) entry which is preliminary data.</text>
</comment>
<evidence type="ECO:0000256" key="4">
    <source>
        <dbReference type="ARBA" id="ARBA00022884"/>
    </source>
</evidence>
<dbReference type="Proteomes" id="UP001596976">
    <property type="component" value="Unassembled WGS sequence"/>
</dbReference>
<dbReference type="Gene3D" id="3.30.1480.10">
    <property type="entry name" value="NusA, N-terminal domain"/>
    <property type="match status" value="1"/>
</dbReference>
<dbReference type="InterPro" id="IPR030842">
    <property type="entry name" value="TF_NusA_bacterial"/>
</dbReference>
<name>A0ABW3GZG3_9BACL</name>
<comment type="similarity">
    <text evidence="7">Belongs to the NusA family.</text>
</comment>
<evidence type="ECO:0000313" key="10">
    <source>
        <dbReference type="Proteomes" id="UP001596976"/>
    </source>
</evidence>
<dbReference type="PROSITE" id="PS50084">
    <property type="entry name" value="KH_TYPE_1"/>
    <property type="match status" value="1"/>
</dbReference>
<accession>A0ABW3GZG3</accession>
<dbReference type="CDD" id="cd04455">
    <property type="entry name" value="S1_NusA"/>
    <property type="match status" value="1"/>
</dbReference>
<evidence type="ECO:0000256" key="6">
    <source>
        <dbReference type="ARBA" id="ARBA00023163"/>
    </source>
</evidence>
<dbReference type="SMART" id="SM00316">
    <property type="entry name" value="S1"/>
    <property type="match status" value="1"/>
</dbReference>
<dbReference type="Gene3D" id="3.30.300.20">
    <property type="match status" value="2"/>
</dbReference>
<dbReference type="EMBL" id="JBHTJF010000022">
    <property type="protein sequence ID" value="MFD0943365.1"/>
    <property type="molecule type" value="Genomic_DNA"/>
</dbReference>
<dbReference type="InterPro" id="IPR013735">
    <property type="entry name" value="TF_NusA_N"/>
</dbReference>
<proteinExistence type="inferred from homology"/>
<feature type="domain" description="S1 motif" evidence="8">
    <location>
        <begin position="135"/>
        <end position="199"/>
    </location>
</feature>
<evidence type="ECO:0000256" key="1">
    <source>
        <dbReference type="ARBA" id="ARBA00022472"/>
    </source>
</evidence>
<dbReference type="HAMAP" id="MF_00945_B">
    <property type="entry name" value="NusA_B"/>
    <property type="match status" value="1"/>
</dbReference>
<dbReference type="Pfam" id="PF26594">
    <property type="entry name" value="KH_NusA_2nd"/>
    <property type="match status" value="1"/>
</dbReference>
<dbReference type="CDD" id="cd22529">
    <property type="entry name" value="KH-II_NusA_rpt2"/>
    <property type="match status" value="1"/>
</dbReference>
<evidence type="ECO:0000259" key="8">
    <source>
        <dbReference type="PROSITE" id="PS50126"/>
    </source>
</evidence>
<evidence type="ECO:0000256" key="7">
    <source>
        <dbReference type="HAMAP-Rule" id="MF_00945"/>
    </source>
</evidence>
<dbReference type="InterPro" id="IPR004087">
    <property type="entry name" value="KH_dom"/>
</dbReference>
<evidence type="ECO:0000256" key="2">
    <source>
        <dbReference type="ARBA" id="ARBA00022490"/>
    </source>
</evidence>
<keyword evidence="5 7" id="KW-0805">Transcription regulation</keyword>
<comment type="subunit">
    <text evidence="7">Monomer. Binds directly to the core enzyme of the DNA-dependent RNA polymerase and to nascent RNA.</text>
</comment>
<dbReference type="InterPro" id="IPR036555">
    <property type="entry name" value="NusA_N_sf"/>
</dbReference>
<comment type="function">
    <text evidence="7">Participates in both transcription termination and antitermination.</text>
</comment>
<keyword evidence="4 7" id="KW-0694">RNA-binding</keyword>
<evidence type="ECO:0000256" key="5">
    <source>
        <dbReference type="ARBA" id="ARBA00023015"/>
    </source>
</evidence>
<dbReference type="Gene3D" id="2.40.50.140">
    <property type="entry name" value="Nucleic acid-binding proteins"/>
    <property type="match status" value="1"/>
</dbReference>
<comment type="subcellular location">
    <subcellularLocation>
        <location evidence="7">Cytoplasm</location>
    </subcellularLocation>
</comment>
<evidence type="ECO:0000256" key="3">
    <source>
        <dbReference type="ARBA" id="ARBA00022814"/>
    </source>
</evidence>
<dbReference type="InterPro" id="IPR015946">
    <property type="entry name" value="KH_dom-like_a/b"/>
</dbReference>
<dbReference type="InterPro" id="IPR058582">
    <property type="entry name" value="KH_NusA_2nd"/>
</dbReference>
<gene>
    <name evidence="7 9" type="primary">nusA</name>
    <name evidence="9" type="ORF">ACFQ0V_06205</name>
</gene>
<dbReference type="PANTHER" id="PTHR22648">
    <property type="entry name" value="TRANSCRIPTION TERMINATION FACTOR NUSA"/>
    <property type="match status" value="1"/>
</dbReference>
<dbReference type="InterPro" id="IPR003029">
    <property type="entry name" value="S1_domain"/>
</dbReference>
<keyword evidence="2 7" id="KW-0963">Cytoplasm</keyword>
<dbReference type="SUPFAM" id="SSF50249">
    <property type="entry name" value="Nucleic acid-binding proteins"/>
    <property type="match status" value="1"/>
</dbReference>
<dbReference type="NCBIfam" id="TIGR01953">
    <property type="entry name" value="NusA"/>
    <property type="match status" value="1"/>
</dbReference>
<dbReference type="PANTHER" id="PTHR22648:SF0">
    <property type="entry name" value="TRANSCRIPTION TERMINATION_ANTITERMINATION PROTEIN NUSA"/>
    <property type="match status" value="1"/>
</dbReference>
<dbReference type="RefSeq" id="WP_381011068.1">
    <property type="nucleotide sequence ID" value="NZ_JBHTJF010000022.1"/>
</dbReference>
<keyword evidence="6 7" id="KW-0804">Transcription</keyword>
<organism evidence="9 10">
    <name type="scientific">Savagea faecisuis</name>
    <dbReference type="NCBI Taxonomy" id="1274803"/>
    <lineage>
        <taxon>Bacteria</taxon>
        <taxon>Bacillati</taxon>
        <taxon>Bacillota</taxon>
        <taxon>Bacilli</taxon>
        <taxon>Bacillales</taxon>
        <taxon>Caryophanaceae</taxon>
        <taxon>Savagea</taxon>
    </lineage>
</organism>
<dbReference type="InterPro" id="IPR012340">
    <property type="entry name" value="NA-bd_OB-fold"/>
</dbReference>
<dbReference type="PROSITE" id="PS50126">
    <property type="entry name" value="S1"/>
    <property type="match status" value="1"/>
</dbReference>
<protein>
    <recommendedName>
        <fullName evidence="7">Transcription termination/antitermination protein NusA</fullName>
    </recommendedName>
</protein>
<evidence type="ECO:0000313" key="9">
    <source>
        <dbReference type="EMBL" id="MFD0943365.1"/>
    </source>
</evidence>
<dbReference type="SUPFAM" id="SSF69705">
    <property type="entry name" value="Transcription factor NusA, N-terminal domain"/>
    <property type="match status" value="1"/>
</dbReference>
<sequence>MSSDLLDALVALEKQKGISRDILVEAIEAALVTAYKRNFNQAQNVRVDLNLEKGTMKVYSRKDVVEEVEDERLEISLEDAQQINPVYELEDIVEQEVTPRDFGRIAAQTAKQVVTQRVREAERGIIYDEFVDREEDIVNGIVERFDAKNLFIGLGKVEAVLPQTEQIPTESYEPHDRVKVYITKVEKTSRGPQVFVSRTHPGLLRRLFEMEVPEIYDGTVEIKSIAREAGDRSKVSVYTANEEIDPVGACVGARGARVQAISNELSGEKIDIVEWSEDPVVFVANALSPSKVLNVQVDEEERSTTVIVPDYQLSLAIGKRGQNARLAAKLTGWKIDIKSETDARELGIYPVDGEMFEESENNGLADLLEDISPVDEVEEPIDLYADEEHNE</sequence>
<dbReference type="InterPro" id="IPR010213">
    <property type="entry name" value="TF_NusA"/>
</dbReference>
<dbReference type="SMART" id="SM00322">
    <property type="entry name" value="KH"/>
    <property type="match status" value="2"/>
</dbReference>
<dbReference type="Pfam" id="PF00575">
    <property type="entry name" value="S1"/>
    <property type="match status" value="1"/>
</dbReference>
<keyword evidence="10" id="KW-1185">Reference proteome</keyword>
<dbReference type="SUPFAM" id="SSF54814">
    <property type="entry name" value="Prokaryotic type KH domain (KH-domain type II)"/>
    <property type="match status" value="2"/>
</dbReference>
<dbReference type="CDD" id="cd02134">
    <property type="entry name" value="KH-II_NusA_rpt1"/>
    <property type="match status" value="1"/>
</dbReference>
<keyword evidence="1 7" id="KW-0806">Transcription termination</keyword>
<dbReference type="InterPro" id="IPR009019">
    <property type="entry name" value="KH_sf_prok-type"/>
</dbReference>
<dbReference type="InterPro" id="IPR025249">
    <property type="entry name" value="TF_NusA_KH_1st"/>
</dbReference>
<keyword evidence="3 7" id="KW-0889">Transcription antitermination</keyword>
<dbReference type="Pfam" id="PF08529">
    <property type="entry name" value="NusA_N"/>
    <property type="match status" value="1"/>
</dbReference>
<reference evidence="10" key="1">
    <citation type="journal article" date="2019" name="Int. J. Syst. Evol. Microbiol.">
        <title>The Global Catalogue of Microorganisms (GCM) 10K type strain sequencing project: providing services to taxonomists for standard genome sequencing and annotation.</title>
        <authorList>
            <consortium name="The Broad Institute Genomics Platform"/>
            <consortium name="The Broad Institute Genome Sequencing Center for Infectious Disease"/>
            <person name="Wu L."/>
            <person name="Ma J."/>
        </authorList>
    </citation>
    <scope>NUCLEOTIDE SEQUENCE [LARGE SCALE GENOMIC DNA]</scope>
    <source>
        <strain evidence="10">CCUG 63563</strain>
    </source>
</reference>